<keyword evidence="3" id="KW-1185">Reference proteome</keyword>
<dbReference type="RefSeq" id="WP_271926800.1">
    <property type="nucleotide sequence ID" value="NZ_JAQNDO010000001.1"/>
</dbReference>
<reference evidence="2 3" key="1">
    <citation type="submission" date="2022-11" db="EMBL/GenBank/DDBJ databases">
        <title>Minimal conservation of predation-associated metabolite biosynthetic gene clusters underscores biosynthetic potential of Myxococcota including descriptions for ten novel species: Archangium lansinium sp. nov., Myxococcus landrumus sp. nov., Nannocystis bai.</title>
        <authorList>
            <person name="Ahearne A."/>
            <person name="Stevens C."/>
            <person name="Dowd S."/>
        </authorList>
    </citation>
    <scope>NUCLEOTIDE SEQUENCE [LARGE SCALE GENOMIC DNA]</scope>
    <source>
        <strain evidence="2 3">RJM3</strain>
    </source>
</reference>
<dbReference type="InterPro" id="IPR036188">
    <property type="entry name" value="FAD/NAD-bd_sf"/>
</dbReference>
<comment type="caution">
    <text evidence="2">The sequence shown here is derived from an EMBL/GenBank/DDBJ whole genome shotgun (WGS) entry which is preliminary data.</text>
</comment>
<dbReference type="EMBL" id="JAQNDO010000001">
    <property type="protein sequence ID" value="MDC0748029.1"/>
    <property type="molecule type" value="Genomic_DNA"/>
</dbReference>
<dbReference type="Pfam" id="PF01494">
    <property type="entry name" value="FAD_binding_3"/>
    <property type="match status" value="1"/>
</dbReference>
<dbReference type="InterPro" id="IPR050816">
    <property type="entry name" value="Flavin-dep_Halogenase_NPB"/>
</dbReference>
<evidence type="ECO:0000313" key="3">
    <source>
        <dbReference type="Proteomes" id="UP001221411"/>
    </source>
</evidence>
<dbReference type="InterPro" id="IPR002938">
    <property type="entry name" value="FAD-bd"/>
</dbReference>
<organism evidence="2 3">
    <name type="scientific">Polyangium mundeleinium</name>
    <dbReference type="NCBI Taxonomy" id="2995306"/>
    <lineage>
        <taxon>Bacteria</taxon>
        <taxon>Pseudomonadati</taxon>
        <taxon>Myxococcota</taxon>
        <taxon>Polyangia</taxon>
        <taxon>Polyangiales</taxon>
        <taxon>Polyangiaceae</taxon>
        <taxon>Polyangium</taxon>
    </lineage>
</organism>
<dbReference type="Gene3D" id="3.50.50.60">
    <property type="entry name" value="FAD/NAD(P)-binding domain"/>
    <property type="match status" value="1"/>
</dbReference>
<feature type="domain" description="FAD-binding" evidence="1">
    <location>
        <begin position="3"/>
        <end position="318"/>
    </location>
</feature>
<dbReference type="Gene3D" id="3.30.9.100">
    <property type="match status" value="1"/>
</dbReference>
<protein>
    <submittedName>
        <fullName evidence="2">NAD(P)/FAD-dependent oxidoreductase</fullName>
    </submittedName>
</protein>
<sequence length="360" mass="38769">MIEADVVVIGAGPAGSASAIALAGAGLRVAVFGRAQARERIGESLSPGAPSLLAQLGVWERFRADGHLPCHANASAWGSAALAWHDFLRDPRGHGFHIDRARFEAMLRERAIEVGARLFEEDAPRGWQLEGGVWRAAANADSRVVAARYVVDASGRAASFARSQGATRLVAWEQVALVAFARAARPIEETFTLIEAVREGFWYSAPIPGGRFALALFTDAALHHAPSARTPEGLGALLDASTHTRHRLEGHRARLEGAPRFVDAGSARLAHPQGPGWVAVGDAALCYDPISAHGLTLALRTGVDAAAALVADWRGDASALPAYATRLTRAFDDYRREALHIYRSEQRWLDAPYWHARHAR</sequence>
<evidence type="ECO:0000313" key="2">
    <source>
        <dbReference type="EMBL" id="MDC0748029.1"/>
    </source>
</evidence>
<dbReference type="Proteomes" id="UP001221411">
    <property type="component" value="Unassembled WGS sequence"/>
</dbReference>
<accession>A0ABT5F335</accession>
<dbReference type="SUPFAM" id="SSF51905">
    <property type="entry name" value="FAD/NAD(P)-binding domain"/>
    <property type="match status" value="1"/>
</dbReference>
<gene>
    <name evidence="2" type="ORF">POL67_42270</name>
</gene>
<dbReference type="PRINTS" id="PR00420">
    <property type="entry name" value="RNGMNOXGNASE"/>
</dbReference>
<name>A0ABT5F335_9BACT</name>
<evidence type="ECO:0000259" key="1">
    <source>
        <dbReference type="Pfam" id="PF01494"/>
    </source>
</evidence>
<dbReference type="PANTHER" id="PTHR43747:SF1">
    <property type="entry name" value="SLR1998 PROTEIN"/>
    <property type="match status" value="1"/>
</dbReference>
<dbReference type="PANTHER" id="PTHR43747">
    <property type="entry name" value="FAD-BINDING PROTEIN"/>
    <property type="match status" value="1"/>
</dbReference>
<proteinExistence type="predicted"/>